<organism evidence="11 12">
    <name type="scientific">Thelohanellus kitauei</name>
    <name type="common">Myxosporean</name>
    <dbReference type="NCBI Taxonomy" id="669202"/>
    <lineage>
        <taxon>Eukaryota</taxon>
        <taxon>Metazoa</taxon>
        <taxon>Cnidaria</taxon>
        <taxon>Myxozoa</taxon>
        <taxon>Myxosporea</taxon>
        <taxon>Bivalvulida</taxon>
        <taxon>Platysporina</taxon>
        <taxon>Myxobolidae</taxon>
        <taxon>Thelohanellus</taxon>
    </lineage>
</organism>
<comment type="caution">
    <text evidence="11">The sequence shown here is derived from an EMBL/GenBank/DDBJ whole genome shotgun (WGS) entry which is preliminary data.</text>
</comment>
<dbReference type="InterPro" id="IPR006153">
    <property type="entry name" value="Cation/H_exchanger_TM"/>
</dbReference>
<keyword evidence="8" id="KW-0739">Sodium transport</keyword>
<feature type="transmembrane region" description="Helical" evidence="9">
    <location>
        <begin position="206"/>
        <end position="231"/>
    </location>
</feature>
<dbReference type="GO" id="GO:0005886">
    <property type="term" value="C:plasma membrane"/>
    <property type="evidence" value="ECO:0007669"/>
    <property type="project" value="TreeGrafter"/>
</dbReference>
<keyword evidence="6" id="KW-0406">Ion transport</keyword>
<evidence type="ECO:0000313" key="11">
    <source>
        <dbReference type="EMBL" id="KII61442.1"/>
    </source>
</evidence>
<dbReference type="GO" id="GO:0098719">
    <property type="term" value="P:sodium ion import across plasma membrane"/>
    <property type="evidence" value="ECO:0007669"/>
    <property type="project" value="TreeGrafter"/>
</dbReference>
<keyword evidence="5" id="KW-0915">Sodium</keyword>
<keyword evidence="7 9" id="KW-0472">Membrane</keyword>
<dbReference type="Proteomes" id="UP000031668">
    <property type="component" value="Unassembled WGS sequence"/>
</dbReference>
<feature type="domain" description="Cation/H+ exchanger transmembrane" evidence="10">
    <location>
        <begin position="2"/>
        <end position="294"/>
    </location>
</feature>
<dbReference type="PANTHER" id="PTHR10110:SF187">
    <property type="entry name" value="SODIUM_HYDROGEN EXCHANGER"/>
    <property type="match status" value="1"/>
</dbReference>
<feature type="transmembrane region" description="Helical" evidence="9">
    <location>
        <begin position="127"/>
        <end position="156"/>
    </location>
</feature>
<protein>
    <submittedName>
        <fullName evidence="11">Sodium/hydrogen exchanger 9</fullName>
    </submittedName>
</protein>
<name>A0A0C2IX26_THEKT</name>
<dbReference type="GO" id="GO:0015386">
    <property type="term" value="F:potassium:proton antiporter activity"/>
    <property type="evidence" value="ECO:0007669"/>
    <property type="project" value="TreeGrafter"/>
</dbReference>
<dbReference type="GO" id="GO:0055037">
    <property type="term" value="C:recycling endosome"/>
    <property type="evidence" value="ECO:0007669"/>
    <property type="project" value="TreeGrafter"/>
</dbReference>
<comment type="subcellular location">
    <subcellularLocation>
        <location evidence="1">Membrane</location>
        <topology evidence="1">Multi-pass membrane protein</topology>
    </subcellularLocation>
</comment>
<sequence>MGFGFTQSLLYGVIVSSTDPGTHQLYLVSVLTVFTQLGVDIDLHSIILGESALNDAVSLVTSHTINDYASYSRKHMSYGFKGFAKSFGVFLGTLFGSLLCGAFFGFFNAFLTKATQLRKIPIVETAVFLILSYSSFLAAEMFGMVGIVSVLFCAMFQVHYTRNNLSEESKNLADKILQLICFFFENFLFSYMGITVFVFSKHIWDIGFIILSFAALMIARGFTVYALCFLLNIKRTRKIPINFQHVLFFSGLKGAISFALAIENTNTPIRRLLFTSSIVLVLITVLVFGGLMSQLISFLKIP</sequence>
<dbReference type="GO" id="GO:0051453">
    <property type="term" value="P:regulation of intracellular pH"/>
    <property type="evidence" value="ECO:0007669"/>
    <property type="project" value="TreeGrafter"/>
</dbReference>
<evidence type="ECO:0000259" key="10">
    <source>
        <dbReference type="Pfam" id="PF00999"/>
    </source>
</evidence>
<dbReference type="AlphaFoldDB" id="A0A0C2IX26"/>
<dbReference type="OMA" id="SHTINDY"/>
<evidence type="ECO:0000256" key="1">
    <source>
        <dbReference type="ARBA" id="ARBA00004141"/>
    </source>
</evidence>
<keyword evidence="12" id="KW-1185">Reference proteome</keyword>
<evidence type="ECO:0000256" key="7">
    <source>
        <dbReference type="ARBA" id="ARBA00023136"/>
    </source>
</evidence>
<dbReference type="Pfam" id="PF00999">
    <property type="entry name" value="Na_H_Exchanger"/>
    <property type="match status" value="1"/>
</dbReference>
<evidence type="ECO:0000256" key="3">
    <source>
        <dbReference type="ARBA" id="ARBA00022692"/>
    </source>
</evidence>
<keyword evidence="3 9" id="KW-0812">Transmembrane</keyword>
<evidence type="ECO:0000256" key="2">
    <source>
        <dbReference type="ARBA" id="ARBA00022448"/>
    </source>
</evidence>
<feature type="transmembrane region" description="Helical" evidence="9">
    <location>
        <begin position="274"/>
        <end position="299"/>
    </location>
</feature>
<evidence type="ECO:0000256" key="8">
    <source>
        <dbReference type="ARBA" id="ARBA00023201"/>
    </source>
</evidence>
<dbReference type="PANTHER" id="PTHR10110">
    <property type="entry name" value="SODIUM/HYDROGEN EXCHANGER"/>
    <property type="match status" value="1"/>
</dbReference>
<gene>
    <name evidence="11" type="ORF">RF11_12857</name>
</gene>
<feature type="transmembrane region" description="Helical" evidence="9">
    <location>
        <begin position="243"/>
        <end position="262"/>
    </location>
</feature>
<keyword evidence="4 9" id="KW-1133">Transmembrane helix</keyword>
<keyword evidence="2" id="KW-0813">Transport</keyword>
<dbReference type="Gene3D" id="6.10.140.1330">
    <property type="match status" value="1"/>
</dbReference>
<evidence type="ECO:0000256" key="4">
    <source>
        <dbReference type="ARBA" id="ARBA00022989"/>
    </source>
</evidence>
<evidence type="ECO:0000256" key="5">
    <source>
        <dbReference type="ARBA" id="ARBA00023053"/>
    </source>
</evidence>
<proteinExistence type="predicted"/>
<dbReference type="OrthoDB" id="196264at2759"/>
<dbReference type="GO" id="GO:0015385">
    <property type="term" value="F:sodium:proton antiporter activity"/>
    <property type="evidence" value="ECO:0007669"/>
    <property type="project" value="InterPro"/>
</dbReference>
<evidence type="ECO:0000313" key="12">
    <source>
        <dbReference type="Proteomes" id="UP000031668"/>
    </source>
</evidence>
<accession>A0A0C2IX26</accession>
<dbReference type="EMBL" id="JWZT01005339">
    <property type="protein sequence ID" value="KII61442.1"/>
    <property type="molecule type" value="Genomic_DNA"/>
</dbReference>
<evidence type="ECO:0000256" key="9">
    <source>
        <dbReference type="SAM" id="Phobius"/>
    </source>
</evidence>
<feature type="transmembrane region" description="Helical" evidence="9">
    <location>
        <begin position="176"/>
        <end position="200"/>
    </location>
</feature>
<reference evidence="11 12" key="1">
    <citation type="journal article" date="2014" name="Genome Biol. Evol.">
        <title>The genome of the myxosporean Thelohanellus kitauei shows adaptations to nutrient acquisition within its fish host.</title>
        <authorList>
            <person name="Yang Y."/>
            <person name="Xiong J."/>
            <person name="Zhou Z."/>
            <person name="Huo F."/>
            <person name="Miao W."/>
            <person name="Ran C."/>
            <person name="Liu Y."/>
            <person name="Zhang J."/>
            <person name="Feng J."/>
            <person name="Wang M."/>
            <person name="Wang M."/>
            <person name="Wang L."/>
            <person name="Yao B."/>
        </authorList>
    </citation>
    <scope>NUCLEOTIDE SEQUENCE [LARGE SCALE GENOMIC DNA]</scope>
    <source>
        <strain evidence="11">Wuqing</strain>
    </source>
</reference>
<dbReference type="InterPro" id="IPR018422">
    <property type="entry name" value="Cation/H_exchanger_CPA1"/>
</dbReference>
<feature type="transmembrane region" description="Helical" evidence="9">
    <location>
        <begin position="83"/>
        <end position="107"/>
    </location>
</feature>
<evidence type="ECO:0000256" key="6">
    <source>
        <dbReference type="ARBA" id="ARBA00023065"/>
    </source>
</evidence>